<feature type="chain" id="PRO_5007475310" evidence="4">
    <location>
        <begin position="24"/>
        <end position="455"/>
    </location>
</feature>
<gene>
    <name evidence="5" type="ORF">TR69_WS6001000146</name>
</gene>
<dbReference type="PROSITE" id="PS51257">
    <property type="entry name" value="PROKAR_LIPOPROTEIN"/>
    <property type="match status" value="1"/>
</dbReference>
<proteinExistence type="predicted"/>
<dbReference type="InterPro" id="IPR011990">
    <property type="entry name" value="TPR-like_helical_dom_sf"/>
</dbReference>
<protein>
    <submittedName>
        <fullName evidence="5">Tetratricopeptide repeat protein</fullName>
    </submittedName>
</protein>
<evidence type="ECO:0000256" key="2">
    <source>
        <dbReference type="ARBA" id="ARBA00022803"/>
    </source>
</evidence>
<dbReference type="PROSITE" id="PS50005">
    <property type="entry name" value="TPR"/>
    <property type="match status" value="1"/>
</dbReference>
<dbReference type="Gene3D" id="1.25.40.10">
    <property type="entry name" value="Tetratricopeptide repeat domain"/>
    <property type="match status" value="3"/>
</dbReference>
<feature type="signal peptide" evidence="4">
    <location>
        <begin position="1"/>
        <end position="23"/>
    </location>
</feature>
<evidence type="ECO:0000256" key="4">
    <source>
        <dbReference type="SAM" id="SignalP"/>
    </source>
</evidence>
<dbReference type="PATRIC" id="fig|1617426.3.peg.143"/>
<dbReference type="STRING" id="1617426.TR69_WS6001000146"/>
<dbReference type="InterPro" id="IPR050498">
    <property type="entry name" value="Ycf3"/>
</dbReference>
<evidence type="ECO:0000256" key="1">
    <source>
        <dbReference type="ARBA" id="ARBA00022737"/>
    </source>
</evidence>
<dbReference type="InterPro" id="IPR019734">
    <property type="entry name" value="TPR_rpt"/>
</dbReference>
<feature type="repeat" description="TPR" evidence="3">
    <location>
        <begin position="239"/>
        <end position="272"/>
    </location>
</feature>
<evidence type="ECO:0000313" key="6">
    <source>
        <dbReference type="Proteomes" id="UP000070457"/>
    </source>
</evidence>
<dbReference type="EMBL" id="JYNZ01000002">
    <property type="protein sequence ID" value="KXK27272.1"/>
    <property type="molecule type" value="Genomic_DNA"/>
</dbReference>
<dbReference type="Pfam" id="PF14559">
    <property type="entry name" value="TPR_19"/>
    <property type="match status" value="1"/>
</dbReference>
<dbReference type="AlphaFoldDB" id="A0A136M056"/>
<name>A0A136M056_9BACT</name>
<dbReference type="Proteomes" id="UP000070457">
    <property type="component" value="Unassembled WGS sequence"/>
</dbReference>
<keyword evidence="4" id="KW-0732">Signal</keyword>
<dbReference type="Pfam" id="PF13432">
    <property type="entry name" value="TPR_16"/>
    <property type="match status" value="2"/>
</dbReference>
<organism evidence="5 6">
    <name type="scientific">candidate division WS6 bacterium OLB20</name>
    <dbReference type="NCBI Taxonomy" id="1617426"/>
    <lineage>
        <taxon>Bacteria</taxon>
        <taxon>Candidatus Dojkabacteria</taxon>
    </lineage>
</organism>
<keyword evidence="1" id="KW-0677">Repeat</keyword>
<comment type="caution">
    <text evidence="5">The sequence shown here is derived from an EMBL/GenBank/DDBJ whole genome shotgun (WGS) entry which is preliminary data.</text>
</comment>
<dbReference type="SMART" id="SM00028">
    <property type="entry name" value="TPR"/>
    <property type="match status" value="6"/>
</dbReference>
<dbReference type="SUPFAM" id="SSF48452">
    <property type="entry name" value="TPR-like"/>
    <property type="match status" value="3"/>
</dbReference>
<sequence length="455" mass="50644">MKKTFLAALLCIVLVSACTGAPAESQYLVEGREAFTNQEYSLALQQFKLAIEEHPDSVEAYSLAADILLRKHDYEGTIQLLQEGLQRTGNDVTLRLLIAEAFRNKGEYESALEHYRAAWEADKSSVRAWEGLVRSLAATGRTDELKEVVRTLPDNAPAHIMVQVYVLRGEENAAAALDAVDAGEYENLVTLMKESVQGLDGEQSNLAKTRLAYVMLQTGYHELVIPLMEEVIADNAFYETPYLYRGIALLERNNLTGAEADFRKVLELEPSTRDARLLLIRSLFEQGVTEEPMGIAAGMPVEQFTPEQREFLLDLLIRYEAYETAQGILDKLTAASVEFDNEMRLAALRISIEAGKFDAADQYAAALLDTEESDARYLAWAGYAKFKGGDKNAAVEQFTLAKAADRTNPWIYLFEGELAISNEDYGAAQELLDRAIDLDLGGEVTERAKQLRSQL</sequence>
<reference evidence="5 6" key="1">
    <citation type="submission" date="2015-02" db="EMBL/GenBank/DDBJ databases">
        <title>Improved understanding of the partial-nitritation anammox process through 23 genomes representing the majority of the microbial community.</title>
        <authorList>
            <person name="Speth D.R."/>
            <person name="In T Zandt M."/>
            <person name="Guerrero Cruz S."/>
            <person name="Jetten M.S."/>
            <person name="Dutilh B.E."/>
        </authorList>
    </citation>
    <scope>NUCLEOTIDE SEQUENCE [LARGE SCALE GENOMIC DNA]</scope>
    <source>
        <strain evidence="5">OLB20</strain>
    </source>
</reference>
<dbReference type="PANTHER" id="PTHR44858">
    <property type="entry name" value="TETRATRICOPEPTIDE REPEAT PROTEIN 6"/>
    <property type="match status" value="1"/>
</dbReference>
<dbReference type="PANTHER" id="PTHR44858:SF1">
    <property type="entry name" value="UDP-N-ACETYLGLUCOSAMINE--PEPTIDE N-ACETYLGLUCOSAMINYLTRANSFERASE SPINDLY-RELATED"/>
    <property type="match status" value="1"/>
</dbReference>
<accession>A0A136M056</accession>
<keyword evidence="2 3" id="KW-0802">TPR repeat</keyword>
<evidence type="ECO:0000256" key="3">
    <source>
        <dbReference type="PROSITE-ProRule" id="PRU00339"/>
    </source>
</evidence>
<evidence type="ECO:0000313" key="5">
    <source>
        <dbReference type="EMBL" id="KXK27272.1"/>
    </source>
</evidence>